<comment type="caution">
    <text evidence="9">The sequence shown here is derived from an EMBL/GenBank/DDBJ whole genome shotgun (WGS) entry which is preliminary data.</text>
</comment>
<evidence type="ECO:0000259" key="7">
    <source>
        <dbReference type="Pfam" id="PF01545"/>
    </source>
</evidence>
<proteinExistence type="predicted"/>
<organism evidence="9 10">
    <name type="scientific">Candidatus Beckwithbacteria bacterium CG10_big_fil_rev_8_21_14_0_10_34_10</name>
    <dbReference type="NCBI Taxonomy" id="1974495"/>
    <lineage>
        <taxon>Bacteria</taxon>
        <taxon>Candidatus Beckwithiibacteriota</taxon>
    </lineage>
</organism>
<keyword evidence="4 6" id="KW-1133">Transmembrane helix</keyword>
<gene>
    <name evidence="9" type="ORF">COT75_03835</name>
</gene>
<dbReference type="GO" id="GO:0006829">
    <property type="term" value="P:zinc ion transport"/>
    <property type="evidence" value="ECO:0007669"/>
    <property type="project" value="InterPro"/>
</dbReference>
<feature type="transmembrane region" description="Helical" evidence="6">
    <location>
        <begin position="159"/>
        <end position="185"/>
    </location>
</feature>
<evidence type="ECO:0000256" key="5">
    <source>
        <dbReference type="ARBA" id="ARBA00023136"/>
    </source>
</evidence>
<accession>A0A2H0W8L4</accession>
<evidence type="ECO:0000259" key="8">
    <source>
        <dbReference type="Pfam" id="PF16916"/>
    </source>
</evidence>
<evidence type="ECO:0000256" key="6">
    <source>
        <dbReference type="SAM" id="Phobius"/>
    </source>
</evidence>
<keyword evidence="5 6" id="KW-0472">Membrane</keyword>
<dbReference type="PANTHER" id="PTHR13414:SF9">
    <property type="entry name" value="PROTON-COUPLED ZINC ANTIPORTER SLC30A9, MITOCHONDRIAL"/>
    <property type="match status" value="1"/>
</dbReference>
<dbReference type="InterPro" id="IPR058533">
    <property type="entry name" value="Cation_efflux_TM"/>
</dbReference>
<dbReference type="InterPro" id="IPR027470">
    <property type="entry name" value="Cation_efflux_CTD"/>
</dbReference>
<dbReference type="EMBL" id="PEZT01000023">
    <property type="protein sequence ID" value="PIS08967.1"/>
    <property type="molecule type" value="Genomic_DNA"/>
</dbReference>
<feature type="domain" description="Cation efflux protein transmembrane" evidence="7">
    <location>
        <begin position="14"/>
        <end position="221"/>
    </location>
</feature>
<dbReference type="Pfam" id="PF01545">
    <property type="entry name" value="Cation_efflux"/>
    <property type="match status" value="1"/>
</dbReference>
<dbReference type="Gene3D" id="3.30.70.1350">
    <property type="entry name" value="Cation efflux protein, cytoplasmic domain"/>
    <property type="match status" value="1"/>
</dbReference>
<dbReference type="InterPro" id="IPR040177">
    <property type="entry name" value="SLC30A9"/>
</dbReference>
<reference evidence="10" key="1">
    <citation type="submission" date="2017-09" db="EMBL/GenBank/DDBJ databases">
        <title>Depth-based differentiation of microbial function through sediment-hosted aquifers and enrichment of novel symbionts in the deep terrestrial subsurface.</title>
        <authorList>
            <person name="Probst A.J."/>
            <person name="Ladd B."/>
            <person name="Jarett J.K."/>
            <person name="Geller-Mcgrath D.E."/>
            <person name="Sieber C.M.K."/>
            <person name="Emerson J.B."/>
            <person name="Anantharaman K."/>
            <person name="Thomas B.C."/>
            <person name="Malmstrom R."/>
            <person name="Stieglmeier M."/>
            <person name="Klingl A."/>
            <person name="Woyke T."/>
            <person name="Ryan C.M."/>
            <person name="Banfield J.F."/>
        </authorList>
    </citation>
    <scope>NUCLEOTIDE SEQUENCE [LARGE SCALE GENOMIC DNA]</scope>
</reference>
<dbReference type="GO" id="GO:0016020">
    <property type="term" value="C:membrane"/>
    <property type="evidence" value="ECO:0007669"/>
    <property type="project" value="UniProtKB-SubCell"/>
</dbReference>
<dbReference type="InterPro" id="IPR036837">
    <property type="entry name" value="Cation_efflux_CTD_sf"/>
</dbReference>
<dbReference type="AlphaFoldDB" id="A0A2H0W8L4"/>
<evidence type="ECO:0000256" key="2">
    <source>
        <dbReference type="ARBA" id="ARBA00022448"/>
    </source>
</evidence>
<dbReference type="PANTHER" id="PTHR13414">
    <property type="entry name" value="HUEL-CATION TRANSPORTER"/>
    <property type="match status" value="1"/>
</dbReference>
<feature type="transmembrane region" description="Helical" evidence="6">
    <location>
        <begin position="80"/>
        <end position="104"/>
    </location>
</feature>
<dbReference type="InterPro" id="IPR027469">
    <property type="entry name" value="Cation_efflux_TMD_sf"/>
</dbReference>
<dbReference type="Proteomes" id="UP000230093">
    <property type="component" value="Unassembled WGS sequence"/>
</dbReference>
<feature type="transmembrane region" description="Helical" evidence="6">
    <location>
        <begin position="12"/>
        <end position="34"/>
    </location>
</feature>
<dbReference type="InterPro" id="IPR002524">
    <property type="entry name" value="Cation_efflux"/>
</dbReference>
<dbReference type="NCBIfam" id="TIGR01297">
    <property type="entry name" value="CDF"/>
    <property type="match status" value="1"/>
</dbReference>
<dbReference type="SUPFAM" id="SSF161111">
    <property type="entry name" value="Cation efflux protein transmembrane domain-like"/>
    <property type="match status" value="1"/>
</dbReference>
<feature type="transmembrane region" description="Helical" evidence="6">
    <location>
        <begin position="40"/>
        <end position="59"/>
    </location>
</feature>
<evidence type="ECO:0000256" key="1">
    <source>
        <dbReference type="ARBA" id="ARBA00004141"/>
    </source>
</evidence>
<dbReference type="Pfam" id="PF16916">
    <property type="entry name" value="ZT_dimer"/>
    <property type="match status" value="1"/>
</dbReference>
<sequence length="312" mass="34400">MPEKKIYITSEKVVKVSFLVDISDVLLNLLIAIISGSVVMFSQALQGGADLLASGLLVFGIKKSKRLPDHKHPFGYGREIYFWTFLSALTTFLITAGVSFYLGLKRFLDPQPIDNVNLVIIVLLVSILTNGYAMSLSFRRLLGKNIYKNIFKIFLHSAFIATKTAFVLDLMGTLASILGLISILLYKFSNNQKLDGLGAMLIGITLAILAIFILKSAKDLLVGQSAPPDTEDKIKSTVEALSEVKKVIDLRTLHIGTGTLLVDIEVNLQNDLTTDKIEILIDKIQADIIKQVPEAKEVRVELETPKVEALLK</sequence>
<protein>
    <submittedName>
        <fullName evidence="9">Uncharacterized protein</fullName>
    </submittedName>
</protein>
<keyword evidence="2" id="KW-0813">Transport</keyword>
<feature type="transmembrane region" description="Helical" evidence="6">
    <location>
        <begin position="116"/>
        <end position="138"/>
    </location>
</feature>
<evidence type="ECO:0000313" key="9">
    <source>
        <dbReference type="EMBL" id="PIS08967.1"/>
    </source>
</evidence>
<evidence type="ECO:0000256" key="4">
    <source>
        <dbReference type="ARBA" id="ARBA00022989"/>
    </source>
</evidence>
<evidence type="ECO:0000256" key="3">
    <source>
        <dbReference type="ARBA" id="ARBA00022692"/>
    </source>
</evidence>
<evidence type="ECO:0000313" key="10">
    <source>
        <dbReference type="Proteomes" id="UP000230093"/>
    </source>
</evidence>
<feature type="domain" description="Cation efflux protein cytoplasmic" evidence="8">
    <location>
        <begin position="227"/>
        <end position="303"/>
    </location>
</feature>
<comment type="subcellular location">
    <subcellularLocation>
        <location evidence="1">Membrane</location>
        <topology evidence="1">Multi-pass membrane protein</topology>
    </subcellularLocation>
</comment>
<keyword evidence="3 6" id="KW-0812">Transmembrane</keyword>
<dbReference type="Gene3D" id="1.20.1510.10">
    <property type="entry name" value="Cation efflux protein transmembrane domain"/>
    <property type="match status" value="1"/>
</dbReference>
<dbReference type="GO" id="GO:0008324">
    <property type="term" value="F:monoatomic cation transmembrane transporter activity"/>
    <property type="evidence" value="ECO:0007669"/>
    <property type="project" value="InterPro"/>
</dbReference>
<name>A0A2H0W8L4_9BACT</name>
<dbReference type="SUPFAM" id="SSF160240">
    <property type="entry name" value="Cation efflux protein cytoplasmic domain-like"/>
    <property type="match status" value="1"/>
</dbReference>
<feature type="transmembrane region" description="Helical" evidence="6">
    <location>
        <begin position="197"/>
        <end position="214"/>
    </location>
</feature>